<reference evidence="4" key="2">
    <citation type="submission" date="2025-08" db="UniProtKB">
        <authorList>
            <consortium name="Ensembl"/>
        </authorList>
    </citation>
    <scope>IDENTIFICATION</scope>
</reference>
<evidence type="ECO:0000256" key="1">
    <source>
        <dbReference type="ARBA" id="ARBA00004613"/>
    </source>
</evidence>
<dbReference type="Ensembl" id="ENSACAT00000049643.1">
    <property type="protein sequence ID" value="ENSACAP00000032685.1"/>
    <property type="gene ID" value="ENSACAG00000042485.1"/>
</dbReference>
<evidence type="ECO:0000313" key="4">
    <source>
        <dbReference type="Ensembl" id="ENSACAP00000032685.1"/>
    </source>
</evidence>
<dbReference type="Proteomes" id="UP000001646">
    <property type="component" value="Chromosome 6"/>
</dbReference>
<reference evidence="4" key="3">
    <citation type="submission" date="2025-09" db="UniProtKB">
        <authorList>
            <consortium name="Ensembl"/>
        </authorList>
    </citation>
    <scope>IDENTIFICATION</scope>
</reference>
<dbReference type="Gene3D" id="3.10.100.10">
    <property type="entry name" value="Mannose-Binding Protein A, subunit A"/>
    <property type="match status" value="1"/>
</dbReference>
<dbReference type="InParanoid" id="A0A803TBU5"/>
<dbReference type="InterPro" id="IPR010515">
    <property type="entry name" value="Collagenase_NC10/endostatin"/>
</dbReference>
<dbReference type="InterPro" id="IPR016187">
    <property type="entry name" value="CTDL_fold"/>
</dbReference>
<reference evidence="4 5" key="1">
    <citation type="submission" date="2009-12" db="EMBL/GenBank/DDBJ databases">
        <title>The Genome Sequence of Anolis carolinensis (Green Anole Lizard).</title>
        <authorList>
            <consortium name="The Genome Sequencing Platform"/>
            <person name="Di Palma F."/>
            <person name="Alfoldi J."/>
            <person name="Heiman D."/>
            <person name="Young S."/>
            <person name="Grabherr M."/>
            <person name="Johnson J."/>
            <person name="Lander E.S."/>
            <person name="Lindblad-Toh K."/>
        </authorList>
    </citation>
    <scope>NUCLEOTIDE SEQUENCE [LARGE SCALE GENOMIC DNA]</scope>
    <source>
        <strain evidence="4 5">JBL SC #1</strain>
    </source>
</reference>
<organism evidence="4 5">
    <name type="scientific">Anolis carolinensis</name>
    <name type="common">Green anole</name>
    <name type="synonym">American chameleon</name>
    <dbReference type="NCBI Taxonomy" id="28377"/>
    <lineage>
        <taxon>Eukaryota</taxon>
        <taxon>Metazoa</taxon>
        <taxon>Chordata</taxon>
        <taxon>Craniata</taxon>
        <taxon>Vertebrata</taxon>
        <taxon>Euteleostomi</taxon>
        <taxon>Lepidosauria</taxon>
        <taxon>Squamata</taxon>
        <taxon>Bifurcata</taxon>
        <taxon>Unidentata</taxon>
        <taxon>Episquamata</taxon>
        <taxon>Toxicofera</taxon>
        <taxon>Iguania</taxon>
        <taxon>Dactyloidae</taxon>
        <taxon>Anolis</taxon>
    </lineage>
</organism>
<evidence type="ECO:0000256" key="2">
    <source>
        <dbReference type="ARBA" id="ARBA00022525"/>
    </source>
</evidence>
<dbReference type="AlphaFoldDB" id="A0A803TBU5"/>
<dbReference type="InterPro" id="IPR016186">
    <property type="entry name" value="C-type_lectin-like/link_sf"/>
</dbReference>
<dbReference type="GeneTree" id="ENSGT00940000158302"/>
<feature type="domain" description="Collagenase NC10/endostatin" evidence="3">
    <location>
        <begin position="48"/>
        <end position="149"/>
    </location>
</feature>
<proteinExistence type="predicted"/>
<name>A0A803TBU5_ANOCA</name>
<evidence type="ECO:0000313" key="5">
    <source>
        <dbReference type="Proteomes" id="UP000001646"/>
    </source>
</evidence>
<evidence type="ECO:0000259" key="3">
    <source>
        <dbReference type="Pfam" id="PF06482"/>
    </source>
</evidence>
<dbReference type="Pfam" id="PF06482">
    <property type="entry name" value="Endostatin"/>
    <property type="match status" value="1"/>
</dbReference>
<comment type="subcellular location">
    <subcellularLocation>
        <location evidence="1">Secreted</location>
    </subcellularLocation>
</comment>
<keyword evidence="2" id="KW-0964">Secreted</keyword>
<sequence>MFKDLDLESLYGQNGKTLPSKFSLCALGFPSMPYCITSHLFSSFPLQLHLVALNTPFSGDMRADYQCFQQARAAGLTSTYRAFLSSHLQDLLTVVRKTDRYHLPIVNLKDEILFDNWEAIFSGKGGQFDLRIPIYSFDGRNVFTDPAWYVYLHIFNDFPCICTKMGQFSLFQNLHKIKPSS</sequence>
<keyword evidence="5" id="KW-1185">Reference proteome</keyword>
<protein>
    <recommendedName>
        <fullName evidence="3">Collagenase NC10/endostatin domain-containing protein</fullName>
    </recommendedName>
</protein>
<accession>A0A803TBU5</accession>
<dbReference type="GO" id="GO:0005576">
    <property type="term" value="C:extracellular region"/>
    <property type="evidence" value="ECO:0007669"/>
    <property type="project" value="UniProtKB-SubCell"/>
</dbReference>
<dbReference type="SUPFAM" id="SSF56436">
    <property type="entry name" value="C-type lectin-like"/>
    <property type="match status" value="1"/>
</dbReference>